<feature type="transmembrane region" description="Helical" evidence="1">
    <location>
        <begin position="280"/>
        <end position="298"/>
    </location>
</feature>
<gene>
    <name evidence="2" type="ORF">PSON_ATCC_30995.1.T1850041</name>
</gene>
<feature type="transmembrane region" description="Helical" evidence="1">
    <location>
        <begin position="1345"/>
        <end position="1366"/>
    </location>
</feature>
<keyword evidence="1" id="KW-0472">Membrane</keyword>
<dbReference type="OrthoDB" id="294856at2759"/>
<feature type="transmembrane region" description="Helical" evidence="1">
    <location>
        <begin position="245"/>
        <end position="268"/>
    </location>
</feature>
<keyword evidence="3" id="KW-1185">Reference proteome</keyword>
<sequence>MLQGFFLVSMYQPKFSLSQKIQKIVLLIYYCQILTLAFPIDGWNLWTYKDGALRMTKNLLNMILIFPYIIEIKSSVLIYVLIILFSIINIFILLAIFIIAKFKNKLSLMLTITYWYLLFIPNLFFIPQLYIFIGSLSFTQRALLYSNFQYNVIISIIILSSLVLIFLCLFSIYFIRKQRLEKESVLVQKFCSLGLLRQFFTIAIIFLHFQNRNLFINTNQLLLMHFFFLTLIFEAVFFETMHPQILKFVMISVTTCISCLLIISTNVISQNTQIHEEQLLVIQLITATLLSSICNLFHNKIFIKRLLQGNQTQYTITCVEWLFHISTTFTQSKRISLNILFYVLFTQYHKQKCISCFKKAFKDEKLLSKSMIFYFLDCLLKNGLFRSKNTLNSYQELLQIYNMDFQNKIKKQPLTAYIEFKQFTLKKEKISQYLRGTIKFIYAELEEIIQNRNSILGKTNSIKYEENYLQVKTFIQTYQIEDLILPKIIELIDLKMDIWNKQINGLETIDDLEQLIINYSSKIVICQDSLQQKLQINLMNQNQISKSRNVIELRIASIFNLIILNNYQISLQCEQQISEILLMENSLPNDLIRNIDIIQDNLCLIMVSMVQNRGFIKNNKKQQIANYFGLDINELESINHINLFIPQFISELHEQFLQSYLETAQSPLFNQYQIVFSKQKNEFIQAQQLKLENNFDFFDDYVVTGCLSKVKETSEFILFDENGKILSVTQGFYTDIIQQSFQEELSAQTINQAYIFLFFTNIFSILESQKDNINQSEFLQVELMTVITIFENLSKIIQFFIDNKTIPQNSMASQFGKIVQKTANLSNSKTYTTKKQQKENLSTGRYFINKSFKLSDDIQLLCPTFRTQVLDFMQQYNQFQSVQYLTKISLQYRTIGKKPQSRSYFIIEILDFRKKGNSPHLLKNNKFISQDINQFFGENQNNKHYLSQNQSQSPLQQGFQHYNKEGNNLFGFKKQNFSKSFSDNDQQFRNKNLLSQQNDMSFLNRKENQTQSSQSSSILRMQNLNFLRFIQYSSKMNNTLKIILILTIISLIIISAVILFNILIIRLQISEQINSNYSLNAPLLFNRYFFQSYALSWTLLMNGLKIISQSDFLINQTFYYLKNMEKETFSNLSKMYPNFLEIENMGLLPNISLKLLGIERQTVSYTEFITFIQNALQYLFQFQSIIKENIQKTLDLDFVNSIVTLRYNLKYVFDMNKELIGSLDQMNYNQIQNQYQQFLIIIQLFFWKKIEQQKCQILKIIGKFSESKANNLILQHQIYKQILQQSNNQKSYWKNQNFTQIYRKNICKREKIIVQNTKSKQNQNKTIGMLNARIKKSSSSNKKYLFYYLIILSTLMSFLFGGYYYYIFLIQNYQPQQQLALNFIRFSSYFDTLITTAIVIKTQPQVYPGIVSNQIYTQNQMNQYRDPFKQLFYMFLNVYETFDDNLTQIYEGILFTNKIDDSNRKILLDLYQNNICKVISNQIPFCQLEQLGDKKFTEKYQKFYQIDNNQIYLRNGIIGIINSASQFMKTNYDYEIASINYVTDFDQLNRLYLTSEFNNILIQHFSSTTQCTEKFLDIILSANEESMSQNQYKITLYFCLIGLGLLIVLGIFFAWLINLTCMRFIYLKLSLSMVPKEILADQITISQKKLLD</sequence>
<feature type="transmembrane region" description="Helical" evidence="1">
    <location>
        <begin position="153"/>
        <end position="175"/>
    </location>
</feature>
<protein>
    <recommendedName>
        <fullName evidence="4">Transmembrane protein</fullName>
    </recommendedName>
</protein>
<name>A0A8S1RLJ1_9CILI</name>
<dbReference type="PANTHER" id="PTHR31600">
    <property type="entry name" value="TINY MACROCYSTS PROTEIN B-RELATED"/>
    <property type="match status" value="1"/>
</dbReference>
<dbReference type="PANTHER" id="PTHR31600:SF2">
    <property type="entry name" value="GAMETE ENRICHED GENE 10 PROTEIN-RELATED"/>
    <property type="match status" value="1"/>
</dbReference>
<dbReference type="EMBL" id="CAJJDN010000185">
    <property type="protein sequence ID" value="CAD8128287.1"/>
    <property type="molecule type" value="Genomic_DNA"/>
</dbReference>
<keyword evidence="1" id="KW-0812">Transmembrane</keyword>
<organism evidence="2 3">
    <name type="scientific">Paramecium sonneborni</name>
    <dbReference type="NCBI Taxonomy" id="65129"/>
    <lineage>
        <taxon>Eukaryota</taxon>
        <taxon>Sar</taxon>
        <taxon>Alveolata</taxon>
        <taxon>Ciliophora</taxon>
        <taxon>Intramacronucleata</taxon>
        <taxon>Oligohymenophorea</taxon>
        <taxon>Peniculida</taxon>
        <taxon>Parameciidae</taxon>
        <taxon>Paramecium</taxon>
    </lineage>
</organism>
<dbReference type="Proteomes" id="UP000692954">
    <property type="component" value="Unassembled WGS sequence"/>
</dbReference>
<dbReference type="InterPro" id="IPR052994">
    <property type="entry name" value="Tiny_macrocysts_regulators"/>
</dbReference>
<feature type="transmembrane region" description="Helical" evidence="1">
    <location>
        <begin position="20"/>
        <end position="40"/>
    </location>
</feature>
<accession>A0A8S1RLJ1</accession>
<feature type="transmembrane region" description="Helical" evidence="1">
    <location>
        <begin position="112"/>
        <end position="133"/>
    </location>
</feature>
<proteinExistence type="predicted"/>
<feature type="transmembrane region" description="Helical" evidence="1">
    <location>
        <begin position="221"/>
        <end position="238"/>
    </location>
</feature>
<feature type="transmembrane region" description="Helical" evidence="1">
    <location>
        <begin position="1594"/>
        <end position="1617"/>
    </location>
</feature>
<evidence type="ECO:0000313" key="2">
    <source>
        <dbReference type="EMBL" id="CAD8128287.1"/>
    </source>
</evidence>
<feature type="transmembrane region" description="Helical" evidence="1">
    <location>
        <begin position="1042"/>
        <end position="1065"/>
    </location>
</feature>
<keyword evidence="1" id="KW-1133">Transmembrane helix</keyword>
<feature type="transmembrane region" description="Helical" evidence="1">
    <location>
        <begin position="76"/>
        <end position="100"/>
    </location>
</feature>
<evidence type="ECO:0000313" key="3">
    <source>
        <dbReference type="Proteomes" id="UP000692954"/>
    </source>
</evidence>
<reference evidence="2" key="1">
    <citation type="submission" date="2021-01" db="EMBL/GenBank/DDBJ databases">
        <authorList>
            <consortium name="Genoscope - CEA"/>
            <person name="William W."/>
        </authorList>
    </citation>
    <scope>NUCLEOTIDE SEQUENCE</scope>
</reference>
<evidence type="ECO:0008006" key="4">
    <source>
        <dbReference type="Google" id="ProtNLM"/>
    </source>
</evidence>
<feature type="transmembrane region" description="Helical" evidence="1">
    <location>
        <begin position="187"/>
        <end position="209"/>
    </location>
</feature>
<comment type="caution">
    <text evidence="2">The sequence shown here is derived from an EMBL/GenBank/DDBJ whole genome shotgun (WGS) entry which is preliminary data.</text>
</comment>
<evidence type="ECO:0000256" key="1">
    <source>
        <dbReference type="SAM" id="Phobius"/>
    </source>
</evidence>